<comment type="caution">
    <text evidence="5">The sequence shown here is derived from an EMBL/GenBank/DDBJ whole genome shotgun (WGS) entry which is preliminary data.</text>
</comment>
<evidence type="ECO:0000256" key="3">
    <source>
        <dbReference type="ARBA" id="ARBA00023242"/>
    </source>
</evidence>
<dbReference type="Gene3D" id="3.60.20.10">
    <property type="entry name" value="Glutamine Phosphoribosylpyrophosphate, subunit 1, domain 1"/>
    <property type="match status" value="1"/>
</dbReference>
<keyword evidence="2 4" id="KW-0647">Proteasome</keyword>
<comment type="similarity">
    <text evidence="4">Belongs to the peptidase T1B family.</text>
</comment>
<dbReference type="InterPro" id="IPR016050">
    <property type="entry name" value="Proteasome_bsu_CS"/>
</dbReference>
<evidence type="ECO:0000256" key="4">
    <source>
        <dbReference type="PIRNR" id="PIRNR001213"/>
    </source>
</evidence>
<dbReference type="InterPro" id="IPR029055">
    <property type="entry name" value="Ntn_hydrolases_N"/>
</dbReference>
<keyword evidence="3 4" id="KW-0539">Nucleus</keyword>
<dbReference type="InterPro" id="IPR001353">
    <property type="entry name" value="Proteasome_sua/b"/>
</dbReference>
<accession>A0A8J2X3D6</accession>
<dbReference type="OrthoDB" id="10248542at2759"/>
<evidence type="ECO:0000256" key="2">
    <source>
        <dbReference type="ARBA" id="ARBA00022942"/>
    </source>
</evidence>
<dbReference type="AlphaFoldDB" id="A0A8J2X3D6"/>
<comment type="function">
    <text evidence="4">Non-catalytic component of the proteasome.</text>
</comment>
<keyword evidence="6" id="KW-1185">Reference proteome</keyword>
<dbReference type="PIRSF" id="PIRSF001213">
    <property type="entry name" value="Psome_endopept_beta"/>
    <property type="match status" value="1"/>
</dbReference>
<reference evidence="5" key="1">
    <citation type="submission" date="2021-11" db="EMBL/GenBank/DDBJ databases">
        <authorList>
            <consortium name="Genoscope - CEA"/>
            <person name="William W."/>
        </authorList>
    </citation>
    <scope>NUCLEOTIDE SEQUENCE</scope>
</reference>
<gene>
    <name evidence="5" type="ORF">PECAL_3P28520</name>
</gene>
<dbReference type="InterPro" id="IPR023333">
    <property type="entry name" value="Proteasome_suB-type"/>
</dbReference>
<dbReference type="SUPFAM" id="SSF56235">
    <property type="entry name" value="N-terminal nucleophile aminohydrolases (Ntn hydrolases)"/>
    <property type="match status" value="1"/>
</dbReference>
<dbReference type="EMBL" id="CAKKNE010000003">
    <property type="protein sequence ID" value="CAH0372806.1"/>
    <property type="molecule type" value="Genomic_DNA"/>
</dbReference>
<sequence>MLLYPGATAAEAPARQHTSRPIVTGTSVLGIKYKDGVMLAADTLASYGSLAMFKDVTRIARTGSYTLVGASGELSDYHALLDKLKGLAQANANCDDGFEHGPAEIYSYLRAVLYQRRNKFDPLWNSLVVGGFKDGAPFLGSVDLRGTAYEDDVIATGYGSHLALPIMRAKWTPDLDEGEARALLEDCLRVLFYRDCRALDTVVLSKATATGTLVSDPYKLETDWTSASFVAPKAGGDGDGGW</sequence>
<dbReference type="InterPro" id="IPR016295">
    <property type="entry name" value="Proteasome_beta4"/>
</dbReference>
<dbReference type="GO" id="GO:0005634">
    <property type="term" value="C:nucleus"/>
    <property type="evidence" value="ECO:0007669"/>
    <property type="project" value="UniProtKB-SubCell"/>
</dbReference>
<dbReference type="GO" id="GO:0005737">
    <property type="term" value="C:cytoplasm"/>
    <property type="evidence" value="ECO:0007669"/>
    <property type="project" value="UniProtKB-SubCell"/>
</dbReference>
<evidence type="ECO:0000313" key="6">
    <source>
        <dbReference type="Proteomes" id="UP000789595"/>
    </source>
</evidence>
<protein>
    <recommendedName>
        <fullName evidence="4">Proteasome subunit beta</fullName>
    </recommendedName>
</protein>
<dbReference type="PANTHER" id="PTHR32194:SF6">
    <property type="entry name" value="PROTEASOME SUBUNIT BETA"/>
    <property type="match status" value="1"/>
</dbReference>
<proteinExistence type="inferred from homology"/>
<dbReference type="PROSITE" id="PS00854">
    <property type="entry name" value="PROTEASOME_BETA_1"/>
    <property type="match status" value="1"/>
</dbReference>
<dbReference type="GO" id="GO:0019774">
    <property type="term" value="C:proteasome core complex, beta-subunit complex"/>
    <property type="evidence" value="ECO:0007669"/>
    <property type="project" value="UniProtKB-UniRule"/>
</dbReference>
<dbReference type="Pfam" id="PF00227">
    <property type="entry name" value="Proteasome"/>
    <property type="match status" value="1"/>
</dbReference>
<organism evidence="5 6">
    <name type="scientific">Pelagomonas calceolata</name>
    <dbReference type="NCBI Taxonomy" id="35677"/>
    <lineage>
        <taxon>Eukaryota</taxon>
        <taxon>Sar</taxon>
        <taxon>Stramenopiles</taxon>
        <taxon>Ochrophyta</taxon>
        <taxon>Pelagophyceae</taxon>
        <taxon>Pelagomonadales</taxon>
        <taxon>Pelagomonadaceae</taxon>
        <taxon>Pelagomonas</taxon>
    </lineage>
</organism>
<dbReference type="GO" id="GO:0051603">
    <property type="term" value="P:proteolysis involved in protein catabolic process"/>
    <property type="evidence" value="ECO:0007669"/>
    <property type="project" value="InterPro"/>
</dbReference>
<keyword evidence="1 4" id="KW-0963">Cytoplasm</keyword>
<dbReference type="PANTHER" id="PTHR32194">
    <property type="entry name" value="METALLOPROTEASE TLDD"/>
    <property type="match status" value="1"/>
</dbReference>
<dbReference type="CDD" id="cd03760">
    <property type="entry name" value="proteasome_beta_type_4"/>
    <property type="match status" value="1"/>
</dbReference>
<evidence type="ECO:0000256" key="1">
    <source>
        <dbReference type="ARBA" id="ARBA00022490"/>
    </source>
</evidence>
<name>A0A8J2X3D6_9STRA</name>
<comment type="subcellular location">
    <subcellularLocation>
        <location evidence="4">Cytoplasm</location>
    </subcellularLocation>
    <subcellularLocation>
        <location evidence="4">Nucleus</location>
    </subcellularLocation>
</comment>
<dbReference type="PROSITE" id="PS51476">
    <property type="entry name" value="PROTEASOME_BETA_2"/>
    <property type="match status" value="1"/>
</dbReference>
<evidence type="ECO:0000313" key="5">
    <source>
        <dbReference type="EMBL" id="CAH0372806.1"/>
    </source>
</evidence>
<dbReference type="Proteomes" id="UP000789595">
    <property type="component" value="Unassembled WGS sequence"/>
</dbReference>